<dbReference type="Proteomes" id="UP000073492">
    <property type="component" value="Unassembled WGS sequence"/>
</dbReference>
<dbReference type="EMBL" id="LFZO01000995">
    <property type="protein sequence ID" value="KXS94277.1"/>
    <property type="molecule type" value="Genomic_DNA"/>
</dbReference>
<gene>
    <name evidence="1" type="ORF">AC579_7283</name>
</gene>
<dbReference type="AlphaFoldDB" id="A0A139GVP8"/>
<protein>
    <submittedName>
        <fullName evidence="1">Uncharacterized protein</fullName>
    </submittedName>
</protein>
<comment type="caution">
    <text evidence="1">The sequence shown here is derived from an EMBL/GenBank/DDBJ whole genome shotgun (WGS) entry which is preliminary data.</text>
</comment>
<evidence type="ECO:0000313" key="1">
    <source>
        <dbReference type="EMBL" id="KXS94277.1"/>
    </source>
</evidence>
<keyword evidence="2" id="KW-1185">Reference proteome</keyword>
<dbReference type="OrthoDB" id="3646601at2759"/>
<reference evidence="1 2" key="1">
    <citation type="submission" date="2015-07" db="EMBL/GenBank/DDBJ databases">
        <title>Comparative genomics of the Sigatoka disease complex on banana suggests a link between parallel evolutionary changes in Pseudocercospora fijiensis and Pseudocercospora eumusae and increased virulence on the banana host.</title>
        <authorList>
            <person name="Chang T.-C."/>
            <person name="Salvucci A."/>
            <person name="Crous P.W."/>
            <person name="Stergiopoulos I."/>
        </authorList>
    </citation>
    <scope>NUCLEOTIDE SEQUENCE [LARGE SCALE GENOMIC DNA]</scope>
    <source>
        <strain evidence="1 2">CBS 116634</strain>
    </source>
</reference>
<evidence type="ECO:0000313" key="2">
    <source>
        <dbReference type="Proteomes" id="UP000073492"/>
    </source>
</evidence>
<name>A0A139GVP8_9PEZI</name>
<proteinExistence type="predicted"/>
<accession>A0A139GVP8</accession>
<sequence>MTTMLDTESDTHQEQDKPFRLLDLPPELWVNIGQLAVDEAAHSTRDYDEKALSEIDFSTWPWTENTAEQNKRLAQPAITKVCRVLRQELLPYHYEANVSLAIFGCLIDWFPDRVNPWLSAIGRESRQKLRLAYLMCYGDSDGPSDDTEFDTLEEEVRELFFADQILVEIGPSVAISETSKEYQEYISFLGGPCCFQDRARKITFI</sequence>
<organism evidence="1 2">
    <name type="scientific">Pseudocercospora musae</name>
    <dbReference type="NCBI Taxonomy" id="113226"/>
    <lineage>
        <taxon>Eukaryota</taxon>
        <taxon>Fungi</taxon>
        <taxon>Dikarya</taxon>
        <taxon>Ascomycota</taxon>
        <taxon>Pezizomycotina</taxon>
        <taxon>Dothideomycetes</taxon>
        <taxon>Dothideomycetidae</taxon>
        <taxon>Mycosphaerellales</taxon>
        <taxon>Mycosphaerellaceae</taxon>
        <taxon>Pseudocercospora</taxon>
    </lineage>
</organism>